<feature type="transmembrane region" description="Helical" evidence="2">
    <location>
        <begin position="31"/>
        <end position="49"/>
    </location>
</feature>
<dbReference type="GO" id="GO:0004190">
    <property type="term" value="F:aspartic-type endopeptidase activity"/>
    <property type="evidence" value="ECO:0007669"/>
    <property type="project" value="InterPro"/>
</dbReference>
<dbReference type="AlphaFoldDB" id="F3ZWE8"/>
<protein>
    <submittedName>
        <fullName evidence="4">Peptidase A24A prepilin type IV</fullName>
    </submittedName>
</protein>
<evidence type="ECO:0000259" key="3">
    <source>
        <dbReference type="Pfam" id="PF01478"/>
    </source>
</evidence>
<feature type="transmembrane region" description="Helical" evidence="2">
    <location>
        <begin position="125"/>
        <end position="144"/>
    </location>
</feature>
<dbReference type="OrthoDB" id="9789291at2"/>
<keyword evidence="2" id="KW-0812">Transmembrane</keyword>
<dbReference type="EMBL" id="CP002360">
    <property type="protein sequence ID" value="AEE97557.1"/>
    <property type="molecule type" value="Genomic_DNA"/>
</dbReference>
<reference evidence="4 5" key="2">
    <citation type="journal article" date="2011" name="Stand. Genomic Sci.">
        <title>Complete genome sequence of Mahella australiensis type strain (50-1 BON).</title>
        <authorList>
            <person name="Sikorski J."/>
            <person name="Teshima H."/>
            <person name="Nolan M."/>
            <person name="Lucas S."/>
            <person name="Hammon N."/>
            <person name="Deshpande S."/>
            <person name="Cheng J.F."/>
            <person name="Pitluck S."/>
            <person name="Liolios K."/>
            <person name="Pagani I."/>
            <person name="Ivanova N."/>
            <person name="Huntemann M."/>
            <person name="Mavromatis K."/>
            <person name="Ovchinikova G."/>
            <person name="Pati A."/>
            <person name="Tapia R."/>
            <person name="Han C."/>
            <person name="Goodwin L."/>
            <person name="Chen A."/>
            <person name="Palaniappan K."/>
            <person name="Land M."/>
            <person name="Hauser L."/>
            <person name="Ngatchou-Djao O.D."/>
            <person name="Rohde M."/>
            <person name="Pukall R."/>
            <person name="Spring S."/>
            <person name="Abt B."/>
            <person name="Goker M."/>
            <person name="Detter J.C."/>
            <person name="Woyke T."/>
            <person name="Bristow J."/>
            <person name="Markowitz V."/>
            <person name="Hugenholtz P."/>
            <person name="Eisen J.A."/>
            <person name="Kyrpides N.C."/>
            <person name="Klenk H.P."/>
            <person name="Lapidus A."/>
        </authorList>
    </citation>
    <scope>NUCLEOTIDE SEQUENCE [LARGE SCALE GENOMIC DNA]</scope>
    <source>
        <strain evidence="5">DSM 15567 / CIP 107919 / 50-1 BON</strain>
    </source>
</reference>
<evidence type="ECO:0000256" key="1">
    <source>
        <dbReference type="ARBA" id="ARBA00005801"/>
    </source>
</evidence>
<feature type="transmembrane region" description="Helical" evidence="2">
    <location>
        <begin position="89"/>
        <end position="113"/>
    </location>
</feature>
<evidence type="ECO:0000313" key="5">
    <source>
        <dbReference type="Proteomes" id="UP000008457"/>
    </source>
</evidence>
<dbReference type="KEGG" id="mas:Mahau_2393"/>
<dbReference type="RefSeq" id="WP_013781983.1">
    <property type="nucleotide sequence ID" value="NC_015520.1"/>
</dbReference>
<dbReference type="GO" id="GO:0006465">
    <property type="term" value="P:signal peptide processing"/>
    <property type="evidence" value="ECO:0007669"/>
    <property type="project" value="TreeGrafter"/>
</dbReference>
<sequence>MPPAHILLMLPIIILSGYAAATDLKRREIDHWVPLTVAVYGTLYQLLYAHRLPEALICTAAVFAVLFAVFAVSNGGFGGGDVKLLTSLALFYGSNIFVVVFASCIIGAIYGVIRAIVTRRGLKTESPFAPAVFLSIVAMIPLIGV</sequence>
<evidence type="ECO:0000256" key="2">
    <source>
        <dbReference type="SAM" id="Phobius"/>
    </source>
</evidence>
<dbReference type="GO" id="GO:0005886">
    <property type="term" value="C:plasma membrane"/>
    <property type="evidence" value="ECO:0007669"/>
    <property type="project" value="TreeGrafter"/>
</dbReference>
<dbReference type="STRING" id="697281.Mahau_2393"/>
<keyword evidence="2" id="KW-1133">Transmembrane helix</keyword>
<organism evidence="4 5">
    <name type="scientific">Mahella australiensis (strain DSM 15567 / CIP 107919 / 50-1 BON)</name>
    <dbReference type="NCBI Taxonomy" id="697281"/>
    <lineage>
        <taxon>Bacteria</taxon>
        <taxon>Bacillati</taxon>
        <taxon>Bacillota</taxon>
        <taxon>Clostridia</taxon>
        <taxon>Thermoanaerobacterales</taxon>
        <taxon>Thermoanaerobacterales Family IV. Incertae Sedis</taxon>
        <taxon>Mahella</taxon>
    </lineage>
</organism>
<dbReference type="eggNOG" id="COG1989">
    <property type="taxonomic scope" value="Bacteria"/>
</dbReference>
<name>F3ZWE8_MAHA5</name>
<dbReference type="PANTHER" id="PTHR30487:SF0">
    <property type="entry name" value="PREPILIN LEADER PEPTIDASE_N-METHYLTRANSFERASE-RELATED"/>
    <property type="match status" value="1"/>
</dbReference>
<dbReference type="InterPro" id="IPR050882">
    <property type="entry name" value="Prepilin_peptidase/N-MTase"/>
</dbReference>
<keyword evidence="5" id="KW-1185">Reference proteome</keyword>
<feature type="transmembrane region" description="Helical" evidence="2">
    <location>
        <begin position="56"/>
        <end position="77"/>
    </location>
</feature>
<feature type="domain" description="Prepilin type IV endopeptidase peptidase" evidence="3">
    <location>
        <begin position="13"/>
        <end position="112"/>
    </location>
</feature>
<proteinExistence type="inferred from homology"/>
<accession>F3ZWE8</accession>
<keyword evidence="2" id="KW-0472">Membrane</keyword>
<gene>
    <name evidence="4" type="ordered locus">Mahau_2393</name>
</gene>
<evidence type="ECO:0000313" key="4">
    <source>
        <dbReference type="EMBL" id="AEE97557.1"/>
    </source>
</evidence>
<dbReference type="Pfam" id="PF01478">
    <property type="entry name" value="Peptidase_A24"/>
    <property type="match status" value="1"/>
</dbReference>
<dbReference type="InterPro" id="IPR000045">
    <property type="entry name" value="Prepilin_IV_endopep_pep"/>
</dbReference>
<dbReference type="PANTHER" id="PTHR30487">
    <property type="entry name" value="TYPE 4 PREPILIN-LIKE PROTEINS LEADER PEPTIDE-PROCESSING ENZYME"/>
    <property type="match status" value="1"/>
</dbReference>
<reference evidence="5" key="1">
    <citation type="submission" date="2010-11" db="EMBL/GenBank/DDBJ databases">
        <title>The complete genome of Mahella australiensis DSM 15567.</title>
        <authorList>
            <consortium name="US DOE Joint Genome Institute (JGI-PGF)"/>
            <person name="Lucas S."/>
            <person name="Copeland A."/>
            <person name="Lapidus A."/>
            <person name="Bruce D."/>
            <person name="Goodwin L."/>
            <person name="Pitluck S."/>
            <person name="Kyrpides N."/>
            <person name="Mavromatis K."/>
            <person name="Pagani I."/>
            <person name="Ivanova N."/>
            <person name="Teshima H."/>
            <person name="Brettin T."/>
            <person name="Detter J.C."/>
            <person name="Han C."/>
            <person name="Tapia R."/>
            <person name="Land M."/>
            <person name="Hauser L."/>
            <person name="Markowitz V."/>
            <person name="Cheng J.-F."/>
            <person name="Hugenholtz P."/>
            <person name="Woyke T."/>
            <person name="Wu D."/>
            <person name="Spring S."/>
            <person name="Pukall R."/>
            <person name="Steenblock K."/>
            <person name="Schneider S."/>
            <person name="Klenk H.-P."/>
            <person name="Eisen J.A."/>
        </authorList>
    </citation>
    <scope>NUCLEOTIDE SEQUENCE [LARGE SCALE GENOMIC DNA]</scope>
    <source>
        <strain evidence="5">DSM 15567 / CIP 107919 / 50-1 BON</strain>
    </source>
</reference>
<comment type="similarity">
    <text evidence="1">Belongs to the peptidase A24 family.</text>
</comment>
<dbReference type="Gene3D" id="1.20.120.1220">
    <property type="match status" value="1"/>
</dbReference>
<dbReference type="Proteomes" id="UP000008457">
    <property type="component" value="Chromosome"/>
</dbReference>
<dbReference type="HOGENOM" id="CLU_057101_8_1_9"/>